<sequence length="418" mass="42780">MAPAEPTDADHSVPELGPEGASLQAELALHGTAVLERGVVPGALVLLGDGEILWSGPAVQAPQYNAQRTVRHDGLILPGLVDIHCHGGGGASFPDASGPEQMMDAVREHRRHGTTSLVASLVTASPDTLRQRVADLAQLAADGEIAAIHLEGPFISEARKGAQNPEHITGGDAELVRELAAIAGGALATMTVAPEAEDAGAVITALAESGAIPSLGHTDCTSAEMTQGVERSLQALQRARGRSALPTATHLFNGMRPIHHRDPGPALACLDAAARGQMVVELVADGVHLDHRTVAHVFAVAAEDHVMLVTDAMAAAGMADGQYSLGAQDVTVAGGVATLTHGGSVAGGTAHLLDVLRHTVLGSGVDLVRAVRAATAVPARVLGLQERIGSLTSGCRADVLLVDAQFHPVTVLRAGEEI</sequence>
<dbReference type="Gene3D" id="2.30.40.10">
    <property type="entry name" value="Urease, subunit C, domain 1"/>
    <property type="match status" value="1"/>
</dbReference>
<name>A0ABR9VY33_9MICO</name>
<keyword evidence="4 5" id="KW-0119">Carbohydrate metabolism</keyword>
<dbReference type="PIRSF" id="PIRSF038994">
    <property type="entry name" value="NagA"/>
    <property type="match status" value="1"/>
</dbReference>
<protein>
    <submittedName>
        <fullName evidence="7">Amidohydrolase family protein</fullName>
    </submittedName>
</protein>
<evidence type="ECO:0000256" key="1">
    <source>
        <dbReference type="ARBA" id="ARBA00010716"/>
    </source>
</evidence>
<dbReference type="SUPFAM" id="SSF51556">
    <property type="entry name" value="Metallo-dependent hydrolases"/>
    <property type="match status" value="1"/>
</dbReference>
<evidence type="ECO:0000256" key="5">
    <source>
        <dbReference type="PIRNR" id="PIRNR038994"/>
    </source>
</evidence>
<reference evidence="7 8" key="1">
    <citation type="submission" date="2020-10" db="EMBL/GenBank/DDBJ databases">
        <title>Draft genome and description of Brachybacterium epidermidis sp nov.</title>
        <authorList>
            <person name="Boxberger M."/>
            <person name="La Scola B."/>
        </authorList>
    </citation>
    <scope>NUCLEOTIDE SEQUENCE [LARGE SCALE GENOMIC DNA]</scope>
    <source>
        <strain evidence="7 8">Marseille-Q2903</strain>
    </source>
</reference>
<evidence type="ECO:0000313" key="7">
    <source>
        <dbReference type="EMBL" id="MBE9403094.1"/>
    </source>
</evidence>
<dbReference type="PANTHER" id="PTHR11113:SF14">
    <property type="entry name" value="N-ACETYLGLUCOSAMINE-6-PHOSPHATE DEACETYLASE"/>
    <property type="match status" value="1"/>
</dbReference>
<dbReference type="InterPro" id="IPR011059">
    <property type="entry name" value="Metal-dep_hydrolase_composite"/>
</dbReference>
<dbReference type="Proteomes" id="UP000644727">
    <property type="component" value="Unassembled WGS sequence"/>
</dbReference>
<keyword evidence="3 5" id="KW-0378">Hydrolase</keyword>
<dbReference type="InterPro" id="IPR032466">
    <property type="entry name" value="Metal_Hydrolase"/>
</dbReference>
<dbReference type="PANTHER" id="PTHR11113">
    <property type="entry name" value="N-ACETYLGLUCOSAMINE-6-PHOSPHATE DEACETYLASE"/>
    <property type="match status" value="1"/>
</dbReference>
<dbReference type="Gene3D" id="3.20.20.140">
    <property type="entry name" value="Metal-dependent hydrolases"/>
    <property type="match status" value="1"/>
</dbReference>
<evidence type="ECO:0000259" key="6">
    <source>
        <dbReference type="Pfam" id="PF01979"/>
    </source>
</evidence>
<dbReference type="EMBL" id="JADEYR010000001">
    <property type="protein sequence ID" value="MBE9403094.1"/>
    <property type="molecule type" value="Genomic_DNA"/>
</dbReference>
<keyword evidence="2" id="KW-0479">Metal-binding</keyword>
<gene>
    <name evidence="7" type="ORF">IOE58_02390</name>
</gene>
<organism evidence="7 8">
    <name type="scientific">Brachybacterium epidermidis</name>
    <dbReference type="NCBI Taxonomy" id="2781983"/>
    <lineage>
        <taxon>Bacteria</taxon>
        <taxon>Bacillati</taxon>
        <taxon>Actinomycetota</taxon>
        <taxon>Actinomycetes</taxon>
        <taxon>Micrococcales</taxon>
        <taxon>Dermabacteraceae</taxon>
        <taxon>Brachybacterium</taxon>
    </lineage>
</organism>
<dbReference type="InterPro" id="IPR003764">
    <property type="entry name" value="GlcNAc_6-P_deAcase"/>
</dbReference>
<dbReference type="InterPro" id="IPR006680">
    <property type="entry name" value="Amidohydro-rel"/>
</dbReference>
<evidence type="ECO:0000256" key="3">
    <source>
        <dbReference type="ARBA" id="ARBA00022801"/>
    </source>
</evidence>
<dbReference type="Pfam" id="PF01979">
    <property type="entry name" value="Amidohydro_1"/>
    <property type="match status" value="1"/>
</dbReference>
<feature type="domain" description="Amidohydrolase-related" evidence="6">
    <location>
        <begin position="76"/>
        <end position="407"/>
    </location>
</feature>
<evidence type="ECO:0000313" key="8">
    <source>
        <dbReference type="Proteomes" id="UP000644727"/>
    </source>
</evidence>
<keyword evidence="8" id="KW-1185">Reference proteome</keyword>
<evidence type="ECO:0000256" key="4">
    <source>
        <dbReference type="ARBA" id="ARBA00023277"/>
    </source>
</evidence>
<comment type="caution">
    <text evidence="7">The sequence shown here is derived from an EMBL/GenBank/DDBJ whole genome shotgun (WGS) entry which is preliminary data.</text>
</comment>
<evidence type="ECO:0000256" key="2">
    <source>
        <dbReference type="ARBA" id="ARBA00022723"/>
    </source>
</evidence>
<dbReference type="SUPFAM" id="SSF51338">
    <property type="entry name" value="Composite domain of metallo-dependent hydrolases"/>
    <property type="match status" value="1"/>
</dbReference>
<dbReference type="RefSeq" id="WP_193864809.1">
    <property type="nucleotide sequence ID" value="NZ_JADEYR010000001.1"/>
</dbReference>
<comment type="similarity">
    <text evidence="1 5">Belongs to the metallo-dependent hydrolases superfamily. NagA family.</text>
</comment>
<accession>A0ABR9VY33</accession>
<proteinExistence type="inferred from homology"/>